<proteinExistence type="predicted"/>
<dbReference type="AlphaFoldDB" id="A0A371XAP0"/>
<gene>
    <name evidence="2" type="ORF">DYI37_02180</name>
</gene>
<evidence type="ECO:0000256" key="1">
    <source>
        <dbReference type="SAM" id="MobiDB-lite"/>
    </source>
</evidence>
<comment type="caution">
    <text evidence="2">The sequence shown here is derived from an EMBL/GenBank/DDBJ whole genome shotgun (WGS) entry which is preliminary data.</text>
</comment>
<sequence>MSDHPTRTEANILPVDQAIGGDADSPGIAQPVTQAEIDDLLNNSTLPIEERIRRLEEIRARIGARETIDRGDDTSMVESQINEALGLLADGGHTYATAEAVGQDPASRADARSPDDDRSLGAPDAAGTREPR</sequence>
<feature type="region of interest" description="Disordered" evidence="1">
    <location>
        <begin position="1"/>
        <end position="29"/>
    </location>
</feature>
<reference evidence="2 3" key="1">
    <citation type="submission" date="2018-08" db="EMBL/GenBank/DDBJ databases">
        <title>Fulvimarina sp. 85, whole genome shotgun sequence.</title>
        <authorList>
            <person name="Tuo L."/>
        </authorList>
    </citation>
    <scope>NUCLEOTIDE SEQUENCE [LARGE SCALE GENOMIC DNA]</scope>
    <source>
        <strain evidence="2 3">85</strain>
    </source>
</reference>
<evidence type="ECO:0000313" key="2">
    <source>
        <dbReference type="EMBL" id="RFC66280.1"/>
    </source>
</evidence>
<organism evidence="2 3">
    <name type="scientific">Fulvimarina endophytica</name>
    <dbReference type="NCBI Taxonomy" id="2293836"/>
    <lineage>
        <taxon>Bacteria</taxon>
        <taxon>Pseudomonadati</taxon>
        <taxon>Pseudomonadota</taxon>
        <taxon>Alphaproteobacteria</taxon>
        <taxon>Hyphomicrobiales</taxon>
        <taxon>Aurantimonadaceae</taxon>
        <taxon>Fulvimarina</taxon>
    </lineage>
</organism>
<dbReference type="OrthoDB" id="8115742at2"/>
<accession>A0A371XAP0</accession>
<feature type="compositionally biased region" description="Basic and acidic residues" evidence="1">
    <location>
        <begin position="107"/>
        <end position="119"/>
    </location>
</feature>
<dbReference type="Proteomes" id="UP000264310">
    <property type="component" value="Unassembled WGS sequence"/>
</dbReference>
<keyword evidence="3" id="KW-1185">Reference proteome</keyword>
<dbReference type="EMBL" id="QURL01000001">
    <property type="protein sequence ID" value="RFC66280.1"/>
    <property type="molecule type" value="Genomic_DNA"/>
</dbReference>
<evidence type="ECO:0000313" key="3">
    <source>
        <dbReference type="Proteomes" id="UP000264310"/>
    </source>
</evidence>
<dbReference type="RefSeq" id="WP_116681531.1">
    <property type="nucleotide sequence ID" value="NZ_QURL01000001.1"/>
</dbReference>
<name>A0A371XAP0_9HYPH</name>
<feature type="region of interest" description="Disordered" evidence="1">
    <location>
        <begin position="96"/>
        <end position="132"/>
    </location>
</feature>
<protein>
    <submittedName>
        <fullName evidence="2">Uncharacterized protein</fullName>
    </submittedName>
</protein>